<feature type="region of interest" description="Disordered" evidence="1">
    <location>
        <begin position="1"/>
        <end position="27"/>
    </location>
</feature>
<dbReference type="AlphaFoldDB" id="A0ABD0QJX5"/>
<proteinExistence type="predicted"/>
<dbReference type="EMBL" id="JAMKFB020000008">
    <property type="protein sequence ID" value="KAL0186085.1"/>
    <property type="molecule type" value="Genomic_DNA"/>
</dbReference>
<reference evidence="2 3" key="1">
    <citation type="submission" date="2024-05" db="EMBL/GenBank/DDBJ databases">
        <title>Genome sequencing and assembly of Indian major carp, Cirrhinus mrigala (Hamilton, 1822).</title>
        <authorList>
            <person name="Mohindra V."/>
            <person name="Chowdhury L.M."/>
            <person name="Lal K."/>
            <person name="Jena J.K."/>
        </authorList>
    </citation>
    <scope>NUCLEOTIDE SEQUENCE [LARGE SCALE GENOMIC DNA]</scope>
    <source>
        <strain evidence="2">CM1030</strain>
        <tissue evidence="2">Blood</tissue>
    </source>
</reference>
<name>A0ABD0QJX5_CIRMR</name>
<feature type="non-terminal residue" evidence="2">
    <location>
        <position position="1"/>
    </location>
</feature>
<sequence length="102" mass="11303">SNLKSQSPFRENNTIPSSSDSVHLHSHPRLHSPAVLPFIPGEHYRQPVPHTLGLLSAGLPFSPTYLPIIQQQHSTAVNLVPLGKCNSLMLQSKSMVRHHLDM</sequence>
<evidence type="ECO:0000256" key="1">
    <source>
        <dbReference type="SAM" id="MobiDB-lite"/>
    </source>
</evidence>
<organism evidence="2 3">
    <name type="scientific">Cirrhinus mrigala</name>
    <name type="common">Mrigala</name>
    <dbReference type="NCBI Taxonomy" id="683832"/>
    <lineage>
        <taxon>Eukaryota</taxon>
        <taxon>Metazoa</taxon>
        <taxon>Chordata</taxon>
        <taxon>Craniata</taxon>
        <taxon>Vertebrata</taxon>
        <taxon>Euteleostomi</taxon>
        <taxon>Actinopterygii</taxon>
        <taxon>Neopterygii</taxon>
        <taxon>Teleostei</taxon>
        <taxon>Ostariophysi</taxon>
        <taxon>Cypriniformes</taxon>
        <taxon>Cyprinidae</taxon>
        <taxon>Labeoninae</taxon>
        <taxon>Labeonini</taxon>
        <taxon>Cirrhinus</taxon>
    </lineage>
</organism>
<accession>A0ABD0QJX5</accession>
<gene>
    <name evidence="2" type="ORF">M9458_017755</name>
</gene>
<evidence type="ECO:0000313" key="2">
    <source>
        <dbReference type="EMBL" id="KAL0186085.1"/>
    </source>
</evidence>
<keyword evidence="3" id="KW-1185">Reference proteome</keyword>
<evidence type="ECO:0000313" key="3">
    <source>
        <dbReference type="Proteomes" id="UP001529510"/>
    </source>
</evidence>
<comment type="caution">
    <text evidence="2">The sequence shown here is derived from an EMBL/GenBank/DDBJ whole genome shotgun (WGS) entry which is preliminary data.</text>
</comment>
<feature type="compositionally biased region" description="Polar residues" evidence="1">
    <location>
        <begin position="1"/>
        <end position="21"/>
    </location>
</feature>
<protein>
    <submittedName>
        <fullName evidence="2">Uncharacterized protein</fullName>
    </submittedName>
</protein>
<dbReference type="Proteomes" id="UP001529510">
    <property type="component" value="Unassembled WGS sequence"/>
</dbReference>